<dbReference type="GO" id="GO:0008017">
    <property type="term" value="F:microtubule binding"/>
    <property type="evidence" value="ECO:0007669"/>
    <property type="project" value="TreeGrafter"/>
</dbReference>
<evidence type="ECO:0000259" key="5">
    <source>
        <dbReference type="PROSITE" id="PS51718"/>
    </source>
</evidence>
<evidence type="ECO:0000313" key="7">
    <source>
        <dbReference type="Proteomes" id="UP001201262"/>
    </source>
</evidence>
<protein>
    <submittedName>
        <fullName evidence="6">P-loop containing nucleoside triphosphate hydrolase protein</fullName>
    </submittedName>
</protein>
<evidence type="ECO:0000256" key="2">
    <source>
        <dbReference type="ARBA" id="ARBA00023134"/>
    </source>
</evidence>
<dbReference type="InterPro" id="IPR045063">
    <property type="entry name" value="Dynamin_N"/>
</dbReference>
<dbReference type="GO" id="GO:0003924">
    <property type="term" value="F:GTPase activity"/>
    <property type="evidence" value="ECO:0007669"/>
    <property type="project" value="InterPro"/>
</dbReference>
<feature type="domain" description="GED" evidence="4">
    <location>
        <begin position="619"/>
        <end position="706"/>
    </location>
</feature>
<dbReference type="PANTHER" id="PTHR11566">
    <property type="entry name" value="DYNAMIN"/>
    <property type="match status" value="1"/>
</dbReference>
<name>A0AAD4KF73_9EURO</name>
<dbReference type="GO" id="GO:0016559">
    <property type="term" value="P:peroxisome fission"/>
    <property type="evidence" value="ECO:0007669"/>
    <property type="project" value="TreeGrafter"/>
</dbReference>
<dbReference type="PANTHER" id="PTHR11566:SF215">
    <property type="entry name" value="DYNAMIN GTPASE"/>
    <property type="match status" value="1"/>
</dbReference>
<dbReference type="Pfam" id="PF00350">
    <property type="entry name" value="Dynamin_N"/>
    <property type="match status" value="1"/>
</dbReference>
<dbReference type="InterPro" id="IPR022812">
    <property type="entry name" value="Dynamin"/>
</dbReference>
<dbReference type="AlphaFoldDB" id="A0AAD4KF73"/>
<dbReference type="InterPro" id="IPR030381">
    <property type="entry name" value="G_DYNAMIN_dom"/>
</dbReference>
<proteinExistence type="predicted"/>
<dbReference type="GO" id="GO:0016020">
    <property type="term" value="C:membrane"/>
    <property type="evidence" value="ECO:0007669"/>
    <property type="project" value="TreeGrafter"/>
</dbReference>
<dbReference type="PRINTS" id="PR00195">
    <property type="entry name" value="DYNAMIN"/>
</dbReference>
<dbReference type="GO" id="GO:0005739">
    <property type="term" value="C:mitochondrion"/>
    <property type="evidence" value="ECO:0007669"/>
    <property type="project" value="TreeGrafter"/>
</dbReference>
<evidence type="ECO:0000256" key="3">
    <source>
        <dbReference type="SAM" id="Coils"/>
    </source>
</evidence>
<dbReference type="EMBL" id="JAJTJA010000013">
    <property type="protein sequence ID" value="KAH8690854.1"/>
    <property type="molecule type" value="Genomic_DNA"/>
</dbReference>
<dbReference type="CDD" id="cd08771">
    <property type="entry name" value="DLP_1"/>
    <property type="match status" value="1"/>
</dbReference>
<keyword evidence="1" id="KW-0547">Nucleotide-binding</keyword>
<organism evidence="6 7">
    <name type="scientific">Talaromyces proteolyticus</name>
    <dbReference type="NCBI Taxonomy" id="1131652"/>
    <lineage>
        <taxon>Eukaryota</taxon>
        <taxon>Fungi</taxon>
        <taxon>Dikarya</taxon>
        <taxon>Ascomycota</taxon>
        <taxon>Pezizomycotina</taxon>
        <taxon>Eurotiomycetes</taxon>
        <taxon>Eurotiomycetidae</taxon>
        <taxon>Eurotiales</taxon>
        <taxon>Trichocomaceae</taxon>
        <taxon>Talaromyces</taxon>
        <taxon>Talaromyces sect. Bacilispori</taxon>
    </lineage>
</organism>
<keyword evidence="3" id="KW-0175">Coiled coil</keyword>
<dbReference type="Proteomes" id="UP001201262">
    <property type="component" value="Unassembled WGS sequence"/>
</dbReference>
<dbReference type="RefSeq" id="XP_046067050.1">
    <property type="nucleotide sequence ID" value="XM_046218716.1"/>
</dbReference>
<dbReference type="InterPro" id="IPR001401">
    <property type="entry name" value="Dynamin_GTPase"/>
</dbReference>
<feature type="domain" description="Dynamin-type G" evidence="5">
    <location>
        <begin position="32"/>
        <end position="311"/>
    </location>
</feature>
<accession>A0AAD4KF73</accession>
<dbReference type="GO" id="GO:0005874">
    <property type="term" value="C:microtubule"/>
    <property type="evidence" value="ECO:0007669"/>
    <property type="project" value="TreeGrafter"/>
</dbReference>
<dbReference type="Pfam" id="PF02212">
    <property type="entry name" value="GED"/>
    <property type="match status" value="1"/>
</dbReference>
<dbReference type="GeneID" id="70249003"/>
<keyword evidence="6" id="KW-0378">Hydrolase</keyword>
<dbReference type="PROSITE" id="PS51718">
    <property type="entry name" value="G_DYNAMIN_2"/>
    <property type="match status" value="1"/>
</dbReference>
<dbReference type="Gene3D" id="1.20.120.1240">
    <property type="entry name" value="Dynamin, middle domain"/>
    <property type="match status" value="1"/>
</dbReference>
<keyword evidence="7" id="KW-1185">Reference proteome</keyword>
<dbReference type="InterPro" id="IPR020850">
    <property type="entry name" value="GED_dom"/>
</dbReference>
<dbReference type="SMART" id="SM00053">
    <property type="entry name" value="DYNc"/>
    <property type="match status" value="1"/>
</dbReference>
<gene>
    <name evidence="6" type="ORF">BGW36DRAFT_401187</name>
</gene>
<dbReference type="GO" id="GO:0000266">
    <property type="term" value="P:mitochondrial fission"/>
    <property type="evidence" value="ECO:0007669"/>
    <property type="project" value="TreeGrafter"/>
</dbReference>
<comment type="caution">
    <text evidence="6">The sequence shown here is derived from an EMBL/GenBank/DDBJ whole genome shotgun (WGS) entry which is preliminary data.</text>
</comment>
<reference evidence="6" key="1">
    <citation type="submission" date="2021-12" db="EMBL/GenBank/DDBJ databases">
        <title>Convergent genome expansion in fungi linked to evolution of root-endophyte symbiosis.</title>
        <authorList>
            <consortium name="DOE Joint Genome Institute"/>
            <person name="Ke Y.-H."/>
            <person name="Bonito G."/>
            <person name="Liao H.-L."/>
            <person name="Looney B."/>
            <person name="Rojas-Flechas A."/>
            <person name="Nash J."/>
            <person name="Hameed K."/>
            <person name="Schadt C."/>
            <person name="Martin F."/>
            <person name="Crous P.W."/>
            <person name="Miettinen O."/>
            <person name="Magnuson J.K."/>
            <person name="Labbe J."/>
            <person name="Jacobson D."/>
            <person name="Doktycz M.J."/>
            <person name="Veneault-Fourrey C."/>
            <person name="Kuo A."/>
            <person name="Mondo S."/>
            <person name="Calhoun S."/>
            <person name="Riley R."/>
            <person name="Ohm R."/>
            <person name="LaButti K."/>
            <person name="Andreopoulos B."/>
            <person name="Pangilinan J."/>
            <person name="Nolan M."/>
            <person name="Tritt A."/>
            <person name="Clum A."/>
            <person name="Lipzen A."/>
            <person name="Daum C."/>
            <person name="Barry K."/>
            <person name="Grigoriev I.V."/>
            <person name="Vilgalys R."/>
        </authorList>
    </citation>
    <scope>NUCLEOTIDE SEQUENCE</scope>
    <source>
        <strain evidence="6">PMI_201</strain>
    </source>
</reference>
<dbReference type="PROSITE" id="PS51388">
    <property type="entry name" value="GED"/>
    <property type="match status" value="1"/>
</dbReference>
<keyword evidence="2" id="KW-0342">GTP-binding</keyword>
<dbReference type="GO" id="GO:0006897">
    <property type="term" value="P:endocytosis"/>
    <property type="evidence" value="ECO:0007669"/>
    <property type="project" value="TreeGrafter"/>
</dbReference>
<evidence type="ECO:0000313" key="6">
    <source>
        <dbReference type="EMBL" id="KAH8690854.1"/>
    </source>
</evidence>
<dbReference type="InterPro" id="IPR000375">
    <property type="entry name" value="Dynamin_stalk"/>
</dbReference>
<evidence type="ECO:0000256" key="1">
    <source>
        <dbReference type="ARBA" id="ARBA00022741"/>
    </source>
</evidence>
<dbReference type="SUPFAM" id="SSF52540">
    <property type="entry name" value="P-loop containing nucleoside triphosphate hydrolases"/>
    <property type="match status" value="1"/>
</dbReference>
<dbReference type="InterPro" id="IPR003130">
    <property type="entry name" value="GED"/>
</dbReference>
<sequence length="706" mass="80268">MATLNLKDGQSLADPALLDKIDKSFACNVGEYINLPQLVVVGDQSSGKSSVLEGLTKLAFPRDSGLCTRFATQIIFRRVENVQRSIKASIIPGPTVENARAVQLRDWKMEDLQTLSVDRFSRMMSEVHAHMGLSTSKEDGLPTFSDSVLRLEICGPDEDHLSVIDVPGIFRTTTMGVTTPKDITMVREMVLRYMQNPRSIMLAVVPANVDIVTQEIIELAQEVDPEGERTLGVLTKPDLVDPGAESKLGWIVVRNLGQKEVQEQNVDRDGAEAKLLQVSPWNNLGKDRFGIEALKSRLQETVTANARRAFPSVRAEISRKLRTCQDQLEALGGERETSEQQIRYLLNVMNLFNDITRQALGTNYSSYDQFEKDDQLRFATRIVNRNESFSKKIAQWGHKYHFGIKEGGNSDTEAPIANFKNKERPKTGNVLRTRELDDLPDLEDIVLEPGDGEVCEPLSSDIYIWIERQYRRSRGFEIGTFNPTLLSTIMKQQSDKWTSISHGYISDVITMVHQFILKVLGLACPDTRVCQNLLSILMDKLLERYKQSIDKVRFLLDVERSGTPMTQNHYLNDTLRKCQQQRSMSRITQKIFEDSEHEKFVRVSDITDKTHLSNETHAVQTIHDILESYYKVARKRFVDNVCMQAVDYHLVTGPETPMRLFSSSFVGHLTTEQLEEIAGEEAVLKRKRRRLKKEVADLKIAKKILF</sequence>
<dbReference type="InterPro" id="IPR027417">
    <property type="entry name" value="P-loop_NTPase"/>
</dbReference>
<dbReference type="Gene3D" id="3.40.50.300">
    <property type="entry name" value="P-loop containing nucleotide triphosphate hydrolases"/>
    <property type="match status" value="1"/>
</dbReference>
<dbReference type="GO" id="GO:0048312">
    <property type="term" value="P:intracellular distribution of mitochondria"/>
    <property type="evidence" value="ECO:0007669"/>
    <property type="project" value="TreeGrafter"/>
</dbReference>
<dbReference type="Pfam" id="PF01031">
    <property type="entry name" value="Dynamin_M"/>
    <property type="match status" value="1"/>
</dbReference>
<feature type="coiled-coil region" evidence="3">
    <location>
        <begin position="674"/>
        <end position="701"/>
    </location>
</feature>
<dbReference type="GO" id="GO:0005525">
    <property type="term" value="F:GTP binding"/>
    <property type="evidence" value="ECO:0007669"/>
    <property type="project" value="InterPro"/>
</dbReference>
<evidence type="ECO:0000259" key="4">
    <source>
        <dbReference type="PROSITE" id="PS51388"/>
    </source>
</evidence>